<dbReference type="Pfam" id="PF08281">
    <property type="entry name" value="Sigma70_r4_2"/>
    <property type="match status" value="1"/>
</dbReference>
<evidence type="ECO:0000313" key="6">
    <source>
        <dbReference type="EMBL" id="MBG0568224.1"/>
    </source>
</evidence>
<dbReference type="Gene3D" id="1.10.1740.10">
    <property type="match status" value="1"/>
</dbReference>
<dbReference type="EMBL" id="JADQTO010000035">
    <property type="protein sequence ID" value="MBG0568224.1"/>
    <property type="molecule type" value="Genomic_DNA"/>
</dbReference>
<evidence type="ECO:0000313" key="7">
    <source>
        <dbReference type="Proteomes" id="UP000598146"/>
    </source>
</evidence>
<dbReference type="GO" id="GO:0006352">
    <property type="term" value="P:DNA-templated transcription initiation"/>
    <property type="evidence" value="ECO:0007669"/>
    <property type="project" value="InterPro"/>
</dbReference>
<comment type="caution">
    <text evidence="6">The sequence shown here is derived from an EMBL/GenBank/DDBJ whole genome shotgun (WGS) entry which is preliminary data.</text>
</comment>
<organism evidence="6 7">
    <name type="scientific">Actinoplanes aureus</name>
    <dbReference type="NCBI Taxonomy" id="2792083"/>
    <lineage>
        <taxon>Bacteria</taxon>
        <taxon>Bacillati</taxon>
        <taxon>Actinomycetota</taxon>
        <taxon>Actinomycetes</taxon>
        <taxon>Micromonosporales</taxon>
        <taxon>Micromonosporaceae</taxon>
        <taxon>Actinoplanes</taxon>
    </lineage>
</organism>
<comment type="similarity">
    <text evidence="1">Belongs to the sigma-70 factor family. ECF subfamily.</text>
</comment>
<dbReference type="PANTHER" id="PTHR43133">
    <property type="entry name" value="RNA POLYMERASE ECF-TYPE SIGMA FACTO"/>
    <property type="match status" value="1"/>
</dbReference>
<keyword evidence="4" id="KW-0804">Transcription</keyword>
<proteinExistence type="inferred from homology"/>
<keyword evidence="3" id="KW-0731">Sigma factor</keyword>
<dbReference type="RefSeq" id="WP_196419993.1">
    <property type="nucleotide sequence ID" value="NZ_JADQTO010000035.1"/>
</dbReference>
<protein>
    <submittedName>
        <fullName evidence="6">RNA polymerase sigma factor</fullName>
    </submittedName>
</protein>
<dbReference type="SUPFAM" id="SSF88946">
    <property type="entry name" value="Sigma2 domain of RNA polymerase sigma factors"/>
    <property type="match status" value="1"/>
</dbReference>
<dbReference type="InterPro" id="IPR039425">
    <property type="entry name" value="RNA_pol_sigma-70-like"/>
</dbReference>
<feature type="domain" description="RNA polymerase sigma factor 70 region 4 type 2" evidence="5">
    <location>
        <begin position="128"/>
        <end position="166"/>
    </location>
</feature>
<keyword evidence="7" id="KW-1185">Reference proteome</keyword>
<name>A0A931CDQ1_9ACTN</name>
<dbReference type="SUPFAM" id="SSF88659">
    <property type="entry name" value="Sigma3 and sigma4 domains of RNA polymerase sigma factors"/>
    <property type="match status" value="1"/>
</dbReference>
<accession>A0A931CDQ1</accession>
<dbReference type="Proteomes" id="UP000598146">
    <property type="component" value="Unassembled WGS sequence"/>
</dbReference>
<dbReference type="InterPro" id="IPR013325">
    <property type="entry name" value="RNA_pol_sigma_r2"/>
</dbReference>
<dbReference type="Gene3D" id="1.10.10.10">
    <property type="entry name" value="Winged helix-like DNA-binding domain superfamily/Winged helix DNA-binding domain"/>
    <property type="match status" value="1"/>
</dbReference>
<evidence type="ECO:0000259" key="5">
    <source>
        <dbReference type="Pfam" id="PF08281"/>
    </source>
</evidence>
<dbReference type="AlphaFoldDB" id="A0A931CDQ1"/>
<evidence type="ECO:0000256" key="1">
    <source>
        <dbReference type="ARBA" id="ARBA00010641"/>
    </source>
</evidence>
<dbReference type="InterPro" id="IPR036388">
    <property type="entry name" value="WH-like_DNA-bd_sf"/>
</dbReference>
<dbReference type="GO" id="GO:0003677">
    <property type="term" value="F:DNA binding"/>
    <property type="evidence" value="ECO:0007669"/>
    <property type="project" value="InterPro"/>
</dbReference>
<keyword evidence="2" id="KW-0805">Transcription regulation</keyword>
<evidence type="ECO:0000256" key="3">
    <source>
        <dbReference type="ARBA" id="ARBA00023082"/>
    </source>
</evidence>
<evidence type="ECO:0000256" key="2">
    <source>
        <dbReference type="ARBA" id="ARBA00023015"/>
    </source>
</evidence>
<reference evidence="6" key="1">
    <citation type="submission" date="2020-11" db="EMBL/GenBank/DDBJ databases">
        <title>Isolation and identification of active actinomycetes.</title>
        <authorList>
            <person name="Sun X."/>
        </authorList>
    </citation>
    <scope>NUCLEOTIDE SEQUENCE</scope>
    <source>
        <strain evidence="6">NEAU-A11</strain>
    </source>
</reference>
<gene>
    <name evidence="6" type="ORF">I4J89_43045</name>
</gene>
<evidence type="ECO:0000256" key="4">
    <source>
        <dbReference type="ARBA" id="ARBA00023163"/>
    </source>
</evidence>
<dbReference type="InterPro" id="IPR013249">
    <property type="entry name" value="RNA_pol_sigma70_r4_t2"/>
</dbReference>
<dbReference type="GO" id="GO:0016987">
    <property type="term" value="F:sigma factor activity"/>
    <property type="evidence" value="ECO:0007669"/>
    <property type="project" value="UniProtKB-KW"/>
</dbReference>
<dbReference type="PANTHER" id="PTHR43133:SF57">
    <property type="entry name" value="RNA POLYMERASE SIGMA-70 FACTOR"/>
    <property type="match status" value="1"/>
</dbReference>
<sequence length="190" mass="21064">MTSTISHRPPVEADPALLARLHQGDSAAFAELYQHTADRLTRFVAARLRDRGLVDDVVQEAFCTALAEPHRISANLIGSMLRLAARAVTAQSWSQRRYLRAAYTVYEDRTAAPQPAVTAALLHGPGFRHALARLTPAQRKAVQLLYLDGYPRDHAARLMHRSVAAVTWLEREGLRKLHAAYTSHTSPAAR</sequence>
<dbReference type="InterPro" id="IPR013324">
    <property type="entry name" value="RNA_pol_sigma_r3/r4-like"/>
</dbReference>